<proteinExistence type="predicted"/>
<reference evidence="1 2" key="1">
    <citation type="submission" date="2015-09" db="EMBL/GenBank/DDBJ databases">
        <title>Genome sequence of Acetobacterium wieringae DSM 1911.</title>
        <authorList>
            <person name="Poehlein A."/>
            <person name="Bengelsdorf F.R."/>
            <person name="Schiel-Bengelsdorf B."/>
            <person name="Duerre P."/>
            <person name="Daniel R."/>
        </authorList>
    </citation>
    <scope>NUCLEOTIDE SEQUENCE [LARGE SCALE GENOMIC DNA]</scope>
    <source>
        <strain evidence="1 2">DSM 1911</strain>
    </source>
</reference>
<evidence type="ECO:0000313" key="2">
    <source>
        <dbReference type="Proteomes" id="UP000176244"/>
    </source>
</evidence>
<dbReference type="Proteomes" id="UP000176244">
    <property type="component" value="Unassembled WGS sequence"/>
</dbReference>
<name>A0A1F2PHT4_9FIRM</name>
<evidence type="ECO:0000313" key="1">
    <source>
        <dbReference type="EMBL" id="OFV70615.1"/>
    </source>
</evidence>
<gene>
    <name evidence="1" type="ORF">ACWI_18270</name>
</gene>
<dbReference type="AlphaFoldDB" id="A0A1F2PHT4"/>
<sequence length="378" mass="39192">MTTISGSSVFCSRWDSLGNFEVIDIPEGQPIILSGAFKDVLVQAPDINLELAPGTTVMRLIAGIDDTQKSASGLVVSGDSFIDRFEVNEFSDNVSVGQNVSILHAIIEGDNARFNGNVTGANITGDNAGFRNPPLGYTGNPPVIINPPAPPAMQADAGAAKGAGKFFVVSAAGADSTKTKLTFTYGTDFGGILEYAIVADGAASSTGSWADVPSTGVQSGDITATATGDLYVRIKAEAGVSNASAPVKALDVLAVGMTTPGSSSAELIISGQSSTTLDYVVVMDDLGSFGETGELNDPILLEVSINTPQVTGVPFNPITDNASSVTVSVNDGTSTPDDNSFQGLYGSNVQFLGNHYLWVKVVSENLSTTKYYKIFVQF</sequence>
<organism evidence="1 2">
    <name type="scientific">Acetobacterium wieringae</name>
    <dbReference type="NCBI Taxonomy" id="52694"/>
    <lineage>
        <taxon>Bacteria</taxon>
        <taxon>Bacillati</taxon>
        <taxon>Bacillota</taxon>
        <taxon>Clostridia</taxon>
        <taxon>Eubacteriales</taxon>
        <taxon>Eubacteriaceae</taxon>
        <taxon>Acetobacterium</taxon>
    </lineage>
</organism>
<comment type="caution">
    <text evidence="1">The sequence shown here is derived from an EMBL/GenBank/DDBJ whole genome shotgun (WGS) entry which is preliminary data.</text>
</comment>
<accession>A0A1F2PHT4</accession>
<protein>
    <submittedName>
        <fullName evidence="1">Uncharacterized protein</fullName>
    </submittedName>
</protein>
<dbReference type="EMBL" id="LKEU01000029">
    <property type="protein sequence ID" value="OFV70615.1"/>
    <property type="molecule type" value="Genomic_DNA"/>
</dbReference>
<dbReference type="STRING" id="52694.ACWI_18270"/>
<dbReference type="RefSeq" id="WP_070371135.1">
    <property type="nucleotide sequence ID" value="NZ_LKEU01000029.1"/>
</dbReference>